<accession>A0ABU9HHG3</accession>
<protein>
    <submittedName>
        <fullName evidence="1">DUF1223 domain-containing protein</fullName>
    </submittedName>
</protein>
<dbReference type="InterPro" id="IPR010634">
    <property type="entry name" value="DUF1223"/>
</dbReference>
<organism evidence="1 2">
    <name type="scientific">Psychromonas arctica</name>
    <dbReference type="NCBI Taxonomy" id="168275"/>
    <lineage>
        <taxon>Bacteria</taxon>
        <taxon>Pseudomonadati</taxon>
        <taxon>Pseudomonadota</taxon>
        <taxon>Gammaproteobacteria</taxon>
        <taxon>Alteromonadales</taxon>
        <taxon>Psychromonadaceae</taxon>
        <taxon>Psychromonas</taxon>
    </lineage>
</organism>
<dbReference type="InterPro" id="IPR036249">
    <property type="entry name" value="Thioredoxin-like_sf"/>
</dbReference>
<keyword evidence="2" id="KW-1185">Reference proteome</keyword>
<reference evidence="1 2" key="1">
    <citation type="submission" date="2024-02" db="EMBL/GenBank/DDBJ databases">
        <title>Bacteria isolated from the canopy kelp, Nereocystis luetkeana.</title>
        <authorList>
            <person name="Pfister C.A."/>
            <person name="Younker I.T."/>
            <person name="Light S.H."/>
        </authorList>
    </citation>
    <scope>NUCLEOTIDE SEQUENCE [LARGE SCALE GENOMIC DNA]</scope>
    <source>
        <strain evidence="1 2">TI.2.07</strain>
    </source>
</reference>
<dbReference type="RefSeq" id="WP_341629357.1">
    <property type="nucleotide sequence ID" value="NZ_JBAKBA010000082.1"/>
</dbReference>
<dbReference type="Pfam" id="PF06764">
    <property type="entry name" value="DUF1223"/>
    <property type="match status" value="1"/>
</dbReference>
<dbReference type="EMBL" id="JBAKBA010000082">
    <property type="protein sequence ID" value="MEL0660996.1"/>
    <property type="molecule type" value="Genomic_DNA"/>
</dbReference>
<dbReference type="Proteomes" id="UP001366060">
    <property type="component" value="Unassembled WGS sequence"/>
</dbReference>
<dbReference type="PANTHER" id="PTHR36057">
    <property type="match status" value="1"/>
</dbReference>
<comment type="caution">
    <text evidence="1">The sequence shown here is derived from an EMBL/GenBank/DDBJ whole genome shotgun (WGS) entry which is preliminary data.</text>
</comment>
<evidence type="ECO:0000313" key="2">
    <source>
        <dbReference type="Proteomes" id="UP001366060"/>
    </source>
</evidence>
<name>A0ABU9HHG3_9GAMM</name>
<gene>
    <name evidence="1" type="ORF">V6255_17840</name>
</gene>
<evidence type="ECO:0000313" key="1">
    <source>
        <dbReference type="EMBL" id="MEL0660996.1"/>
    </source>
</evidence>
<proteinExistence type="predicted"/>
<dbReference type="SUPFAM" id="SSF52833">
    <property type="entry name" value="Thioredoxin-like"/>
    <property type="match status" value="1"/>
</dbReference>
<dbReference type="PANTHER" id="PTHR36057:SF1">
    <property type="entry name" value="LIPOPROTEIN LIPID ATTACHMENT SITE-LIKE PROTEIN, PUTATIVE (DUF1223)-RELATED"/>
    <property type="match status" value="1"/>
</dbReference>
<sequence>MKKLITSGLLTIAIFGQQHVLAETFNSGVDSVALVELFSSEGCHSCPPADEKLSQLLDSPQLFKKFVPVAFHVDYWDRLGWKDPFATPEYTTRQYNLLSESGRRGAYTPNFIISGNEWKGFFRGRSIESGVDSFAKNSIGNLKIDYQASDSQHEVKAVFSPDKEFIADKNKPLILSVAPLGMGLKSDVKRGENSNKQLHHEFVALDWQKIPMTFENNQWVATLNLSKGAHKEQAQAISAWVSKENSLTPIQAVGGYIK</sequence>